<dbReference type="Gene3D" id="2.130.10.10">
    <property type="entry name" value="YVTN repeat-like/Quinoprotein amine dehydrogenase"/>
    <property type="match status" value="1"/>
</dbReference>
<name>X0YEH0_9ZZZZ</name>
<dbReference type="AlphaFoldDB" id="X0YEH0"/>
<accession>X0YEH0</accession>
<sequence length="110" mass="12463">VRHDNTDRVEVAFPHETGHIHSNDEKLVVGDASPVVRIWRWNGESYDGPRVLCEHRSSAHVQKVHVHPRFTPDGSHVLYTSDCSAYGNLYLAEVPEFDALPPLEEVLRTP</sequence>
<dbReference type="SUPFAM" id="SSF82171">
    <property type="entry name" value="DPP6 N-terminal domain-like"/>
    <property type="match status" value="1"/>
</dbReference>
<protein>
    <recommendedName>
        <fullName evidence="2">Oligogalacturonate lyase domain-containing protein</fullName>
    </recommendedName>
</protein>
<dbReference type="InterPro" id="IPR015943">
    <property type="entry name" value="WD40/YVTN_repeat-like_dom_sf"/>
</dbReference>
<dbReference type="EMBL" id="BARS01045661">
    <property type="protein sequence ID" value="GAG35221.1"/>
    <property type="molecule type" value="Genomic_DNA"/>
</dbReference>
<gene>
    <name evidence="1" type="ORF">S01H1_68835</name>
</gene>
<feature type="non-terminal residue" evidence="1">
    <location>
        <position position="1"/>
    </location>
</feature>
<reference evidence="1" key="1">
    <citation type="journal article" date="2014" name="Front. Microbiol.">
        <title>High frequency of phylogenetically diverse reductive dehalogenase-homologous genes in deep subseafloor sedimentary metagenomes.</title>
        <authorList>
            <person name="Kawai M."/>
            <person name="Futagami T."/>
            <person name="Toyoda A."/>
            <person name="Takaki Y."/>
            <person name="Nishi S."/>
            <person name="Hori S."/>
            <person name="Arai W."/>
            <person name="Tsubouchi T."/>
            <person name="Morono Y."/>
            <person name="Uchiyama I."/>
            <person name="Ito T."/>
            <person name="Fujiyama A."/>
            <person name="Inagaki F."/>
            <person name="Takami H."/>
        </authorList>
    </citation>
    <scope>NUCLEOTIDE SEQUENCE</scope>
    <source>
        <strain evidence="1">Expedition CK06-06</strain>
    </source>
</reference>
<organism evidence="1">
    <name type="scientific">marine sediment metagenome</name>
    <dbReference type="NCBI Taxonomy" id="412755"/>
    <lineage>
        <taxon>unclassified sequences</taxon>
        <taxon>metagenomes</taxon>
        <taxon>ecological metagenomes</taxon>
    </lineage>
</organism>
<proteinExistence type="predicted"/>
<evidence type="ECO:0000313" key="1">
    <source>
        <dbReference type="EMBL" id="GAG35221.1"/>
    </source>
</evidence>
<evidence type="ECO:0008006" key="2">
    <source>
        <dbReference type="Google" id="ProtNLM"/>
    </source>
</evidence>
<comment type="caution">
    <text evidence="1">The sequence shown here is derived from an EMBL/GenBank/DDBJ whole genome shotgun (WGS) entry which is preliminary data.</text>
</comment>